<protein>
    <recommendedName>
        <fullName evidence="3">BTB domain-containing protein</fullName>
    </recommendedName>
</protein>
<dbReference type="Gene3D" id="3.30.710.10">
    <property type="entry name" value="Potassium Channel Kv1.1, Chain A"/>
    <property type="match status" value="1"/>
</dbReference>
<organism evidence="1 2">
    <name type="scientific">Rhodofomes roseus</name>
    <dbReference type="NCBI Taxonomy" id="34475"/>
    <lineage>
        <taxon>Eukaryota</taxon>
        <taxon>Fungi</taxon>
        <taxon>Dikarya</taxon>
        <taxon>Basidiomycota</taxon>
        <taxon>Agaricomycotina</taxon>
        <taxon>Agaricomycetes</taxon>
        <taxon>Polyporales</taxon>
        <taxon>Rhodofomes</taxon>
    </lineage>
</organism>
<evidence type="ECO:0000313" key="2">
    <source>
        <dbReference type="Proteomes" id="UP000298390"/>
    </source>
</evidence>
<evidence type="ECO:0008006" key="3">
    <source>
        <dbReference type="Google" id="ProtNLM"/>
    </source>
</evidence>
<proteinExistence type="predicted"/>
<reference evidence="1 2" key="1">
    <citation type="submission" date="2019-01" db="EMBL/GenBank/DDBJ databases">
        <title>Genome sequencing of the rare red list fungi Fomitopsis rosea.</title>
        <authorList>
            <person name="Buettner E."/>
            <person name="Kellner H."/>
        </authorList>
    </citation>
    <scope>NUCLEOTIDE SEQUENCE [LARGE SCALE GENOMIC DNA]</scope>
    <source>
        <strain evidence="1 2">DSM 105464</strain>
    </source>
</reference>
<accession>A0A4Y9Y0Q4</accession>
<name>A0A4Y9Y0Q4_9APHY</name>
<dbReference type="STRING" id="34475.A0A4Y9Y0Q4"/>
<gene>
    <name evidence="1" type="ORF">EVJ58_g7867</name>
</gene>
<dbReference type="AlphaFoldDB" id="A0A4Y9Y0Q4"/>
<dbReference type="Proteomes" id="UP000298390">
    <property type="component" value="Unassembled WGS sequence"/>
</dbReference>
<sequence>MKVALSHLEHDHDIKLQFRIDDLEEFFDRGVAQPYVTDTFGPGWRIECWPTKSDGEECMSCFLDVGPAGYPRPILCSFVGESISSGHRYFEHTATYTFSPDRFSSRQSRIRPTSLLRTQHWYRFRRLRQENGLVITATIRAQATALAFSDACEGFGVLHDLITGRDPCDVKFVAFASRNTGGELVQPRVLSFNKKALWDKCPRLKRCGYCVILFDCLFDYVLTLRLLRLGSQNPNLVEIALAQVFSDQLLRCTNVPLGDMTSFRLTNSDGDSDFEDENECEEAGVQRTTCQTPPVVVGLPAATWEAFLFYIYTGVIIFAPLTSNGTEARREFMLNYKANNPRRPKPCSCKSIYRIALKLDMADLKDLALKELKSQLSKDNIVKEIFTPFTSQYEEVKEMELQLLKRHWEELKGSAQVTEMLSNIVSGRYPHATSIMTEIWQSVAVVPT</sequence>
<dbReference type="EMBL" id="SEKV01000536">
    <property type="protein sequence ID" value="TFY56064.1"/>
    <property type="molecule type" value="Genomic_DNA"/>
</dbReference>
<dbReference type="InterPro" id="IPR011333">
    <property type="entry name" value="SKP1/BTB/POZ_sf"/>
</dbReference>
<evidence type="ECO:0000313" key="1">
    <source>
        <dbReference type="EMBL" id="TFY56064.1"/>
    </source>
</evidence>
<comment type="caution">
    <text evidence="1">The sequence shown here is derived from an EMBL/GenBank/DDBJ whole genome shotgun (WGS) entry which is preliminary data.</text>
</comment>